<gene>
    <name evidence="2" type="ORF">JTE90_013713</name>
</gene>
<feature type="chain" id="PRO_5043349991" evidence="1">
    <location>
        <begin position="18"/>
        <end position="123"/>
    </location>
</feature>
<feature type="signal peptide" evidence="1">
    <location>
        <begin position="1"/>
        <end position="17"/>
    </location>
</feature>
<proteinExistence type="predicted"/>
<keyword evidence="3" id="KW-1185">Reference proteome</keyword>
<dbReference type="EMBL" id="JAFNEN010000219">
    <property type="protein sequence ID" value="KAG8189179.1"/>
    <property type="molecule type" value="Genomic_DNA"/>
</dbReference>
<dbReference type="Proteomes" id="UP000827092">
    <property type="component" value="Unassembled WGS sequence"/>
</dbReference>
<keyword evidence="1" id="KW-0732">Signal</keyword>
<protein>
    <submittedName>
        <fullName evidence="2">Uncharacterized protein</fullName>
    </submittedName>
</protein>
<evidence type="ECO:0000256" key="1">
    <source>
        <dbReference type="SAM" id="SignalP"/>
    </source>
</evidence>
<dbReference type="AlphaFoldDB" id="A0AAV6UYD5"/>
<organism evidence="2 3">
    <name type="scientific">Oedothorax gibbosus</name>
    <dbReference type="NCBI Taxonomy" id="931172"/>
    <lineage>
        <taxon>Eukaryota</taxon>
        <taxon>Metazoa</taxon>
        <taxon>Ecdysozoa</taxon>
        <taxon>Arthropoda</taxon>
        <taxon>Chelicerata</taxon>
        <taxon>Arachnida</taxon>
        <taxon>Araneae</taxon>
        <taxon>Araneomorphae</taxon>
        <taxon>Entelegynae</taxon>
        <taxon>Araneoidea</taxon>
        <taxon>Linyphiidae</taxon>
        <taxon>Erigoninae</taxon>
        <taxon>Oedothorax</taxon>
    </lineage>
</organism>
<accession>A0AAV6UYD5</accession>
<comment type="caution">
    <text evidence="2">The sequence shown here is derived from an EMBL/GenBank/DDBJ whole genome shotgun (WGS) entry which is preliminary data.</text>
</comment>
<name>A0AAV6UYD5_9ARAC</name>
<reference evidence="2 3" key="1">
    <citation type="journal article" date="2022" name="Nat. Ecol. Evol.">
        <title>A masculinizing supergene underlies an exaggerated male reproductive morph in a spider.</title>
        <authorList>
            <person name="Hendrickx F."/>
            <person name="De Corte Z."/>
            <person name="Sonet G."/>
            <person name="Van Belleghem S.M."/>
            <person name="Kostlbacher S."/>
            <person name="Vangestel C."/>
        </authorList>
    </citation>
    <scope>NUCLEOTIDE SEQUENCE [LARGE SCALE GENOMIC DNA]</scope>
    <source>
        <strain evidence="2">W744_W776</strain>
    </source>
</reference>
<sequence>MKLIALCLLFAVKLACCQIKELRCHKTADCEVGQCCVARSIFGFDRGDCKYFSKIGQNCSSESLFSIDQYFLHCPCEQELSCEPTEIKELPMIGTIKIDERCVEGTTTVLPVPNQIFQKTKNF</sequence>
<dbReference type="Gene3D" id="2.10.80.10">
    <property type="entry name" value="Lipase, subunit A"/>
    <property type="match status" value="1"/>
</dbReference>
<evidence type="ECO:0000313" key="3">
    <source>
        <dbReference type="Proteomes" id="UP000827092"/>
    </source>
</evidence>
<evidence type="ECO:0000313" key="2">
    <source>
        <dbReference type="EMBL" id="KAG8189179.1"/>
    </source>
</evidence>